<comment type="caution">
    <text evidence="3">The sequence shown here is derived from an EMBL/GenBank/DDBJ whole genome shotgun (WGS) entry which is preliminary data.</text>
</comment>
<organism evidence="3 4">
    <name type="scientific">Aeromicrobium terrae</name>
    <dbReference type="NCBI Taxonomy" id="2498846"/>
    <lineage>
        <taxon>Bacteria</taxon>
        <taxon>Bacillati</taxon>
        <taxon>Actinomycetota</taxon>
        <taxon>Actinomycetes</taxon>
        <taxon>Propionibacteriales</taxon>
        <taxon>Nocardioidaceae</taxon>
        <taxon>Aeromicrobium</taxon>
    </lineage>
</organism>
<feature type="domain" description="Mammalian cell entry C-terminal" evidence="2">
    <location>
        <begin position="115"/>
        <end position="271"/>
    </location>
</feature>
<proteinExistence type="predicted"/>
<protein>
    <submittedName>
        <fullName evidence="3">MCE family protein</fullName>
    </submittedName>
</protein>
<dbReference type="InterPro" id="IPR005693">
    <property type="entry name" value="Mce"/>
</dbReference>
<dbReference type="PANTHER" id="PTHR33371">
    <property type="entry name" value="INTERMEMBRANE PHOSPHOLIPID TRANSPORT SYSTEM BINDING PROTEIN MLAD-RELATED"/>
    <property type="match status" value="1"/>
</dbReference>
<dbReference type="RefSeq" id="WP_147685411.1">
    <property type="nucleotide sequence ID" value="NZ_VDUX01000003.1"/>
</dbReference>
<dbReference type="AlphaFoldDB" id="A0A5C8NJ73"/>
<reference evidence="3 4" key="1">
    <citation type="submission" date="2019-06" db="EMBL/GenBank/DDBJ databases">
        <title>Aeromicrobium sp. nov., isolated from a maize field.</title>
        <authorList>
            <person name="Lin S.-Y."/>
            <person name="Tsai C.-F."/>
            <person name="Young C.-C."/>
        </authorList>
    </citation>
    <scope>NUCLEOTIDE SEQUENCE [LARGE SCALE GENOMIC DNA]</scope>
    <source>
        <strain evidence="3 4">CC-CFT486</strain>
    </source>
</reference>
<dbReference type="Proteomes" id="UP000321571">
    <property type="component" value="Unassembled WGS sequence"/>
</dbReference>
<dbReference type="GO" id="GO:0005576">
    <property type="term" value="C:extracellular region"/>
    <property type="evidence" value="ECO:0007669"/>
    <property type="project" value="TreeGrafter"/>
</dbReference>
<feature type="domain" description="Mce/MlaD" evidence="1">
    <location>
        <begin position="37"/>
        <end position="112"/>
    </location>
</feature>
<evidence type="ECO:0000313" key="3">
    <source>
        <dbReference type="EMBL" id="TXL61272.1"/>
    </source>
</evidence>
<dbReference type="Pfam" id="PF11887">
    <property type="entry name" value="Mce4_CUP1"/>
    <property type="match status" value="1"/>
</dbReference>
<sequence>MKAVRINALKLGAFAAVILMLLAVLANTMLNRVSGDTRTFQADFTNVSNLRPGDDVRAAGVRVGRVQKVELHGTKARVSFNVSEHQPVYTDTRLSVRYQNLLGQRYLAMLPGAASSKRLAPGSVIPVKRTDPGFDLTALLNGFEPLFTSLEPKQINQLSSSIVAVMQGQGGTVEALLEQTASLTEHLADKDEVLGKVLDNLTPVLVDLAGRGEQIDDTITNLRSLMTALAKERTSIGDSIDGIGELSEATASLVAEARKPLHEDVQAFREFGRISVAEMKRINDLFANLPGATAAFARPMSHGTWLNMYICNAAVDVNGKPLNLGPKSGHYSAACSS</sequence>
<evidence type="ECO:0000259" key="2">
    <source>
        <dbReference type="Pfam" id="PF11887"/>
    </source>
</evidence>
<evidence type="ECO:0000259" key="1">
    <source>
        <dbReference type="Pfam" id="PF02470"/>
    </source>
</evidence>
<dbReference type="InterPro" id="IPR052336">
    <property type="entry name" value="MlaD_Phospholipid_Transporter"/>
</dbReference>
<name>A0A5C8NJ73_9ACTN</name>
<evidence type="ECO:0000313" key="4">
    <source>
        <dbReference type="Proteomes" id="UP000321571"/>
    </source>
</evidence>
<accession>A0A5C8NJ73</accession>
<keyword evidence="4" id="KW-1185">Reference proteome</keyword>
<dbReference type="EMBL" id="VDUX01000003">
    <property type="protein sequence ID" value="TXL61272.1"/>
    <property type="molecule type" value="Genomic_DNA"/>
</dbReference>
<dbReference type="GO" id="GO:0051701">
    <property type="term" value="P:biological process involved in interaction with host"/>
    <property type="evidence" value="ECO:0007669"/>
    <property type="project" value="TreeGrafter"/>
</dbReference>
<dbReference type="InterPro" id="IPR024516">
    <property type="entry name" value="Mce_C"/>
</dbReference>
<dbReference type="PANTHER" id="PTHR33371:SF17">
    <property type="entry name" value="MCE-FAMILY PROTEIN MCE1B"/>
    <property type="match status" value="1"/>
</dbReference>
<dbReference type="Pfam" id="PF02470">
    <property type="entry name" value="MlaD"/>
    <property type="match status" value="1"/>
</dbReference>
<dbReference type="InterPro" id="IPR003399">
    <property type="entry name" value="Mce/MlaD"/>
</dbReference>
<dbReference type="NCBIfam" id="TIGR00996">
    <property type="entry name" value="Mtu_fam_mce"/>
    <property type="match status" value="1"/>
</dbReference>
<dbReference type="OrthoDB" id="338143at2"/>
<gene>
    <name evidence="3" type="ORF">FHP06_07515</name>
</gene>